<name>A0ABQ9F8X4_TEGGR</name>
<accession>A0ABQ9F8X4</accession>
<feature type="non-terminal residue" evidence="4">
    <location>
        <position position="284"/>
    </location>
</feature>
<dbReference type="Pfam" id="PF08742">
    <property type="entry name" value="C8"/>
    <property type="match status" value="1"/>
</dbReference>
<dbReference type="SMART" id="SM00832">
    <property type="entry name" value="C8"/>
    <property type="match status" value="1"/>
</dbReference>
<evidence type="ECO:0000259" key="3">
    <source>
        <dbReference type="PROSITE" id="PS51233"/>
    </source>
</evidence>
<dbReference type="SMART" id="SM00216">
    <property type="entry name" value="VWD"/>
    <property type="match status" value="1"/>
</dbReference>
<evidence type="ECO:0000256" key="1">
    <source>
        <dbReference type="ARBA" id="ARBA00023157"/>
    </source>
</evidence>
<dbReference type="InterPro" id="IPR050780">
    <property type="entry name" value="Mucin_vWF_Thrombospondin_sf"/>
</dbReference>
<keyword evidence="1" id="KW-1015">Disulfide bond</keyword>
<keyword evidence="2" id="KW-0325">Glycoprotein</keyword>
<keyword evidence="5" id="KW-1185">Reference proteome</keyword>
<reference evidence="4 5" key="1">
    <citation type="submission" date="2022-12" db="EMBL/GenBank/DDBJ databases">
        <title>Chromosome-level genome of Tegillarca granosa.</title>
        <authorList>
            <person name="Kim J."/>
        </authorList>
    </citation>
    <scope>NUCLEOTIDE SEQUENCE [LARGE SCALE GENOMIC DNA]</scope>
    <source>
        <strain evidence="4">Teg-2019</strain>
        <tissue evidence="4">Adductor muscle</tissue>
    </source>
</reference>
<gene>
    <name evidence="4" type="ORF">KUTeg_008352</name>
</gene>
<dbReference type="InterPro" id="IPR001846">
    <property type="entry name" value="VWF_type-D"/>
</dbReference>
<dbReference type="PANTHER" id="PTHR11339:SF393">
    <property type="entry name" value="VWFD DOMAIN-CONTAINING PROTEIN"/>
    <property type="match status" value="1"/>
</dbReference>
<dbReference type="EMBL" id="JARBDR010000342">
    <property type="protein sequence ID" value="KAJ8313791.1"/>
    <property type="molecule type" value="Genomic_DNA"/>
</dbReference>
<protein>
    <recommendedName>
        <fullName evidence="3">VWFD domain-containing protein</fullName>
    </recommendedName>
</protein>
<feature type="domain" description="VWFD" evidence="3">
    <location>
        <begin position="25"/>
        <end position="182"/>
    </location>
</feature>
<dbReference type="Pfam" id="PF00094">
    <property type="entry name" value="VWD"/>
    <property type="match status" value="1"/>
</dbReference>
<comment type="caution">
    <text evidence="4">The sequence shown here is derived from an EMBL/GenBank/DDBJ whole genome shotgun (WGS) entry which is preliminary data.</text>
</comment>
<organism evidence="4 5">
    <name type="scientific">Tegillarca granosa</name>
    <name type="common">Malaysian cockle</name>
    <name type="synonym">Anadara granosa</name>
    <dbReference type="NCBI Taxonomy" id="220873"/>
    <lineage>
        <taxon>Eukaryota</taxon>
        <taxon>Metazoa</taxon>
        <taxon>Spiralia</taxon>
        <taxon>Lophotrochozoa</taxon>
        <taxon>Mollusca</taxon>
        <taxon>Bivalvia</taxon>
        <taxon>Autobranchia</taxon>
        <taxon>Pteriomorphia</taxon>
        <taxon>Arcoida</taxon>
        <taxon>Arcoidea</taxon>
        <taxon>Arcidae</taxon>
        <taxon>Tegillarca</taxon>
    </lineage>
</organism>
<evidence type="ECO:0000313" key="4">
    <source>
        <dbReference type="EMBL" id="KAJ8313791.1"/>
    </source>
</evidence>
<dbReference type="Proteomes" id="UP001217089">
    <property type="component" value="Unassembled WGS sequence"/>
</dbReference>
<evidence type="ECO:0000313" key="5">
    <source>
        <dbReference type="Proteomes" id="UP001217089"/>
    </source>
</evidence>
<dbReference type="InterPro" id="IPR014853">
    <property type="entry name" value="VWF/SSPO/ZAN-like_Cys-rich_dom"/>
</dbReference>
<dbReference type="PROSITE" id="PS51233">
    <property type="entry name" value="VWFD"/>
    <property type="match status" value="1"/>
</dbReference>
<evidence type="ECO:0000256" key="2">
    <source>
        <dbReference type="ARBA" id="ARBA00023180"/>
    </source>
</evidence>
<sequence length="284" mass="31039">MYTGFQYFHVCSKQKWQCDTKECPAVCSAFGDSHYHTFDGKSYEFQGECSYILAQSTDDNEHPFQITTENVPCGSSGVTCTKSIELRLIPGQQIIADAGSPFNVTEVGDFVVIKTPDGITLSWDKGTRIYLKLSTEHKGKVAGLCGNFDGDMINDFMLPQGGPPEVQANTFADGWKVNSYCAPSKVITDTCEKVPHRKPWAQKQCAIISSKVFAPCHAVVPYKKYLEKCIFDACACDLGGDCECLCTAVAAYAHECAAMNVPVPFCDNGQVKRNGFCPTTPGPK</sequence>
<proteinExistence type="predicted"/>
<dbReference type="PANTHER" id="PTHR11339">
    <property type="entry name" value="EXTRACELLULAR MATRIX GLYCOPROTEIN RELATED"/>
    <property type="match status" value="1"/>
</dbReference>